<dbReference type="Proteomes" id="UP000616724">
    <property type="component" value="Unassembled WGS sequence"/>
</dbReference>
<dbReference type="RefSeq" id="WP_203894760.1">
    <property type="nucleotide sequence ID" value="NZ_BOOH01000058.1"/>
</dbReference>
<evidence type="ECO:0000313" key="3">
    <source>
        <dbReference type="Proteomes" id="UP000616724"/>
    </source>
</evidence>
<accession>A0A8J3RUV9</accession>
<comment type="caution">
    <text evidence="2">The sequence shown here is derived from an EMBL/GenBank/DDBJ whole genome shotgun (WGS) entry which is preliminary data.</text>
</comment>
<name>A0A8J3RUV9_9ACTN</name>
<reference evidence="2 3" key="1">
    <citation type="submission" date="2021-01" db="EMBL/GenBank/DDBJ databases">
        <title>Whole genome shotgun sequence of Planobispora longispora NBRC 13918.</title>
        <authorList>
            <person name="Komaki H."/>
            <person name="Tamura T."/>
        </authorList>
    </citation>
    <scope>NUCLEOTIDE SEQUENCE [LARGE SCALE GENOMIC DNA]</scope>
    <source>
        <strain evidence="2 3">NBRC 13918</strain>
    </source>
</reference>
<evidence type="ECO:0000313" key="2">
    <source>
        <dbReference type="EMBL" id="GIH80322.1"/>
    </source>
</evidence>
<keyword evidence="1" id="KW-0472">Membrane</keyword>
<organism evidence="2 3">
    <name type="scientific">Planobispora longispora</name>
    <dbReference type="NCBI Taxonomy" id="28887"/>
    <lineage>
        <taxon>Bacteria</taxon>
        <taxon>Bacillati</taxon>
        <taxon>Actinomycetota</taxon>
        <taxon>Actinomycetes</taxon>
        <taxon>Streptosporangiales</taxon>
        <taxon>Streptosporangiaceae</taxon>
        <taxon>Planobispora</taxon>
    </lineage>
</organism>
<keyword evidence="1" id="KW-0812">Transmembrane</keyword>
<keyword evidence="3" id="KW-1185">Reference proteome</keyword>
<gene>
    <name evidence="2" type="ORF">Plo01_67510</name>
</gene>
<protein>
    <submittedName>
        <fullName evidence="2">Uncharacterized protein</fullName>
    </submittedName>
</protein>
<feature type="transmembrane region" description="Helical" evidence="1">
    <location>
        <begin position="107"/>
        <end position="125"/>
    </location>
</feature>
<proteinExistence type="predicted"/>
<keyword evidence="1" id="KW-1133">Transmembrane helix</keyword>
<dbReference type="AlphaFoldDB" id="A0A8J3RUV9"/>
<dbReference type="EMBL" id="BOOH01000058">
    <property type="protein sequence ID" value="GIH80322.1"/>
    <property type="molecule type" value="Genomic_DNA"/>
</dbReference>
<sequence>MTRRSRWLWAAAVLWSAAPAVFLRIPDLLVWIQELLAPPEEYGDPGDIYGMAQLFSGGRRMKITVWLDEYIHGAPAFALGAAPHVLLGLGACLLAARRGRPETGRMVVRLLAVVLVPVYGVRPLLFLADAIEGSTGMWGSRGSSLLVGDLCQLVAVLLMMLALRSVGAGKETVVHRMD</sequence>
<feature type="transmembrane region" description="Helical" evidence="1">
    <location>
        <begin position="145"/>
        <end position="163"/>
    </location>
</feature>
<feature type="transmembrane region" description="Helical" evidence="1">
    <location>
        <begin position="70"/>
        <end position="95"/>
    </location>
</feature>
<evidence type="ECO:0000256" key="1">
    <source>
        <dbReference type="SAM" id="Phobius"/>
    </source>
</evidence>